<reference evidence="1 2" key="1">
    <citation type="journal article" date="2019" name="Int. J. Syst. Evol. Microbiol.">
        <title>The Global Catalogue of Microorganisms (GCM) 10K type strain sequencing project: providing services to taxonomists for standard genome sequencing and annotation.</title>
        <authorList>
            <consortium name="The Broad Institute Genomics Platform"/>
            <consortium name="The Broad Institute Genome Sequencing Center for Infectious Disease"/>
            <person name="Wu L."/>
            <person name="Ma J."/>
        </authorList>
    </citation>
    <scope>NUCLEOTIDE SEQUENCE [LARGE SCALE GENOMIC DNA]</scope>
    <source>
        <strain evidence="1 2">JCM 14718</strain>
    </source>
</reference>
<sequence>MAYALPSGHSRLNVPEGWARTDLPGGNGATFTDKLNTIRIEVRPARAAPTVTTVLADVAAQNRTAAGFAGLAVSTVTRSAAAVVLARYQVNSPVDPVTNRYVKDDVERYEFFRAGSLALITLITLSAPHGSDNVDPWRRVTESFRWR</sequence>
<name>A0ABN2J2S6_9ACTN</name>
<dbReference type="Proteomes" id="UP001500618">
    <property type="component" value="Unassembled WGS sequence"/>
</dbReference>
<accession>A0ABN2J2S6</accession>
<gene>
    <name evidence="1" type="ORF">GCM10009765_76810</name>
</gene>
<proteinExistence type="predicted"/>
<protein>
    <submittedName>
        <fullName evidence="1">Uncharacterized protein</fullName>
    </submittedName>
</protein>
<dbReference type="EMBL" id="BAAANY010000041">
    <property type="protein sequence ID" value="GAA1716846.1"/>
    <property type="molecule type" value="Genomic_DNA"/>
</dbReference>
<comment type="caution">
    <text evidence="1">The sequence shown here is derived from an EMBL/GenBank/DDBJ whole genome shotgun (WGS) entry which is preliminary data.</text>
</comment>
<organism evidence="1 2">
    <name type="scientific">Fodinicola feengrottensis</name>
    <dbReference type="NCBI Taxonomy" id="435914"/>
    <lineage>
        <taxon>Bacteria</taxon>
        <taxon>Bacillati</taxon>
        <taxon>Actinomycetota</taxon>
        <taxon>Actinomycetes</taxon>
        <taxon>Mycobacteriales</taxon>
        <taxon>Fodinicola</taxon>
    </lineage>
</organism>
<evidence type="ECO:0000313" key="1">
    <source>
        <dbReference type="EMBL" id="GAA1716846.1"/>
    </source>
</evidence>
<keyword evidence="2" id="KW-1185">Reference proteome</keyword>
<evidence type="ECO:0000313" key="2">
    <source>
        <dbReference type="Proteomes" id="UP001500618"/>
    </source>
</evidence>